<keyword evidence="4" id="KW-1185">Reference proteome</keyword>
<feature type="signal peptide" evidence="2">
    <location>
        <begin position="1"/>
        <end position="21"/>
    </location>
</feature>
<gene>
    <name evidence="3" type="ORF">DPMN_179037</name>
</gene>
<evidence type="ECO:0000256" key="1">
    <source>
        <dbReference type="SAM" id="MobiDB-lite"/>
    </source>
</evidence>
<comment type="caution">
    <text evidence="3">The sequence shown here is derived from an EMBL/GenBank/DDBJ whole genome shotgun (WGS) entry which is preliminary data.</text>
</comment>
<reference evidence="3" key="2">
    <citation type="submission" date="2020-11" db="EMBL/GenBank/DDBJ databases">
        <authorList>
            <person name="McCartney M.A."/>
            <person name="Auch B."/>
            <person name="Kono T."/>
            <person name="Mallez S."/>
            <person name="Becker A."/>
            <person name="Gohl D.M."/>
            <person name="Silverstein K.A.T."/>
            <person name="Koren S."/>
            <person name="Bechman K.B."/>
            <person name="Herman A."/>
            <person name="Abrahante J.E."/>
            <person name="Garbe J."/>
        </authorList>
    </citation>
    <scope>NUCLEOTIDE SEQUENCE</scope>
    <source>
        <strain evidence="3">Duluth1</strain>
        <tissue evidence="3">Whole animal</tissue>
    </source>
</reference>
<proteinExistence type="predicted"/>
<dbReference type="EMBL" id="JAIWYP010000009">
    <property type="protein sequence ID" value="KAH3777589.1"/>
    <property type="molecule type" value="Genomic_DNA"/>
</dbReference>
<evidence type="ECO:0000313" key="3">
    <source>
        <dbReference type="EMBL" id="KAH3777589.1"/>
    </source>
</evidence>
<protein>
    <recommendedName>
        <fullName evidence="5">Secreted protein</fullName>
    </recommendedName>
</protein>
<dbReference type="Proteomes" id="UP000828390">
    <property type="component" value="Unassembled WGS sequence"/>
</dbReference>
<reference evidence="3" key="1">
    <citation type="journal article" date="2019" name="bioRxiv">
        <title>The Genome of the Zebra Mussel, Dreissena polymorpha: A Resource for Invasive Species Research.</title>
        <authorList>
            <person name="McCartney M.A."/>
            <person name="Auch B."/>
            <person name="Kono T."/>
            <person name="Mallez S."/>
            <person name="Zhang Y."/>
            <person name="Obille A."/>
            <person name="Becker A."/>
            <person name="Abrahante J.E."/>
            <person name="Garbe J."/>
            <person name="Badalamenti J.P."/>
            <person name="Herman A."/>
            <person name="Mangelson H."/>
            <person name="Liachko I."/>
            <person name="Sullivan S."/>
            <person name="Sone E.D."/>
            <person name="Koren S."/>
            <person name="Silverstein K.A.T."/>
            <person name="Beckman K.B."/>
            <person name="Gohl D.M."/>
        </authorList>
    </citation>
    <scope>NUCLEOTIDE SEQUENCE</scope>
    <source>
        <strain evidence="3">Duluth1</strain>
        <tissue evidence="3">Whole animal</tissue>
    </source>
</reference>
<accession>A0A9D4ILR9</accession>
<feature type="region of interest" description="Disordered" evidence="1">
    <location>
        <begin position="66"/>
        <end position="90"/>
    </location>
</feature>
<evidence type="ECO:0000256" key="2">
    <source>
        <dbReference type="SAM" id="SignalP"/>
    </source>
</evidence>
<name>A0A9D4ILR9_DREPO</name>
<evidence type="ECO:0008006" key="5">
    <source>
        <dbReference type="Google" id="ProtNLM"/>
    </source>
</evidence>
<dbReference type="AlphaFoldDB" id="A0A9D4ILR9"/>
<sequence length="143" mass="15319">MLSSLLLNLVLCSDLVPGTSAGVSLGAWGSSKGLLRELLATANFGGAAYFPGNTWPHVRASYTCGTTTHSRTPGSNNPSPPHLKQPRSTTTLTSSHFMGDHLRALFSECTTVQCSSRSFEVRELLATSSDTLLSISLWWSSCR</sequence>
<feature type="chain" id="PRO_5038910095" description="Secreted protein" evidence="2">
    <location>
        <begin position="22"/>
        <end position="143"/>
    </location>
</feature>
<evidence type="ECO:0000313" key="4">
    <source>
        <dbReference type="Proteomes" id="UP000828390"/>
    </source>
</evidence>
<keyword evidence="2" id="KW-0732">Signal</keyword>
<feature type="compositionally biased region" description="Polar residues" evidence="1">
    <location>
        <begin position="66"/>
        <end position="77"/>
    </location>
</feature>
<organism evidence="3 4">
    <name type="scientific">Dreissena polymorpha</name>
    <name type="common">Zebra mussel</name>
    <name type="synonym">Mytilus polymorpha</name>
    <dbReference type="NCBI Taxonomy" id="45954"/>
    <lineage>
        <taxon>Eukaryota</taxon>
        <taxon>Metazoa</taxon>
        <taxon>Spiralia</taxon>
        <taxon>Lophotrochozoa</taxon>
        <taxon>Mollusca</taxon>
        <taxon>Bivalvia</taxon>
        <taxon>Autobranchia</taxon>
        <taxon>Heteroconchia</taxon>
        <taxon>Euheterodonta</taxon>
        <taxon>Imparidentia</taxon>
        <taxon>Neoheterodontei</taxon>
        <taxon>Myida</taxon>
        <taxon>Dreissenoidea</taxon>
        <taxon>Dreissenidae</taxon>
        <taxon>Dreissena</taxon>
    </lineage>
</organism>